<evidence type="ECO:0000313" key="1">
    <source>
        <dbReference type="EMBL" id="KKK48557.1"/>
    </source>
</evidence>
<dbReference type="AlphaFoldDB" id="A0A0F8VW68"/>
<name>A0A0F8VW68_9ZZZZ</name>
<organism evidence="1">
    <name type="scientific">marine sediment metagenome</name>
    <dbReference type="NCBI Taxonomy" id="412755"/>
    <lineage>
        <taxon>unclassified sequences</taxon>
        <taxon>metagenomes</taxon>
        <taxon>ecological metagenomes</taxon>
    </lineage>
</organism>
<gene>
    <name evidence="1" type="ORF">LCGC14_3143920</name>
</gene>
<dbReference type="EMBL" id="LAZR01069006">
    <property type="protein sequence ID" value="KKK48557.1"/>
    <property type="molecule type" value="Genomic_DNA"/>
</dbReference>
<accession>A0A0F8VW68</accession>
<protein>
    <submittedName>
        <fullName evidence="1">Uncharacterized protein</fullName>
    </submittedName>
</protein>
<sequence length="170" mass="17299">MKKFGQILALVFMLAFGYGLGQHTQDLFATDYPGGGAGGGTHPVNLASDVTGTLPHSSTRDDAANVHGLGASVNVMGNRIASGEMLQHGIPNESATFGADKSFGAIGTTNQSFPVAFSATPTLVASVHDTTGDTYGSAVGNISTTSFSLRIIGSAGVGAVDKKFDYIAID</sequence>
<proteinExistence type="predicted"/>
<reference evidence="1" key="1">
    <citation type="journal article" date="2015" name="Nature">
        <title>Complex archaea that bridge the gap between prokaryotes and eukaryotes.</title>
        <authorList>
            <person name="Spang A."/>
            <person name="Saw J.H."/>
            <person name="Jorgensen S.L."/>
            <person name="Zaremba-Niedzwiedzka K."/>
            <person name="Martijn J."/>
            <person name="Lind A.E."/>
            <person name="van Eijk R."/>
            <person name="Schleper C."/>
            <person name="Guy L."/>
            <person name="Ettema T.J."/>
        </authorList>
    </citation>
    <scope>NUCLEOTIDE SEQUENCE</scope>
</reference>
<comment type="caution">
    <text evidence="1">The sequence shown here is derived from an EMBL/GenBank/DDBJ whole genome shotgun (WGS) entry which is preliminary data.</text>
</comment>